<feature type="region of interest" description="Disordered" evidence="21">
    <location>
        <begin position="42"/>
        <end position="61"/>
    </location>
</feature>
<keyword evidence="10 18" id="KW-0862">Zinc</keyword>
<feature type="domain" description="ERAP1-like C-terminal" evidence="23">
    <location>
        <begin position="546"/>
        <end position="840"/>
    </location>
</feature>
<dbReference type="GO" id="GO:0005793">
    <property type="term" value="C:endoplasmic reticulum-Golgi intermediate compartment"/>
    <property type="evidence" value="ECO:0007669"/>
    <property type="project" value="Ensembl"/>
</dbReference>
<feature type="transmembrane region" description="Helical" evidence="20">
    <location>
        <begin position="12"/>
        <end position="33"/>
    </location>
</feature>
<keyword evidence="4 20" id="KW-0031">Aminopeptidase</keyword>
<feature type="domain" description="Aminopeptidase N-like N-terminal" evidence="24">
    <location>
        <begin position="80"/>
        <end position="278"/>
    </location>
</feature>
<keyword evidence="5" id="KW-1003">Cell membrane</keyword>
<evidence type="ECO:0000259" key="24">
    <source>
        <dbReference type="Pfam" id="PF17900"/>
    </source>
</evidence>
<dbReference type="GO" id="GO:0043171">
    <property type="term" value="P:peptide catabolic process"/>
    <property type="evidence" value="ECO:0007669"/>
    <property type="project" value="TreeGrafter"/>
</dbReference>
<reference evidence="25" key="1">
    <citation type="submission" date="2025-08" db="UniProtKB">
        <authorList>
            <consortium name="Ensembl"/>
        </authorList>
    </citation>
    <scope>IDENTIFICATION</scope>
</reference>
<dbReference type="GO" id="GO:0008270">
    <property type="term" value="F:zinc ion binding"/>
    <property type="evidence" value="ECO:0007669"/>
    <property type="project" value="UniProtKB-UniRule"/>
</dbReference>
<dbReference type="GO" id="GO:0002003">
    <property type="term" value="P:angiotensin maturation"/>
    <property type="evidence" value="ECO:0007669"/>
    <property type="project" value="Ensembl"/>
</dbReference>
<dbReference type="GeneTree" id="ENSGT00940000154876"/>
<accession>A0A8C9JDJ0</accession>
<dbReference type="GO" id="GO:0009897">
    <property type="term" value="C:external side of plasma membrane"/>
    <property type="evidence" value="ECO:0007669"/>
    <property type="project" value="Ensembl"/>
</dbReference>
<dbReference type="Gene3D" id="2.60.40.1910">
    <property type="match status" value="1"/>
</dbReference>
<dbReference type="GO" id="GO:0070062">
    <property type="term" value="C:extracellular exosome"/>
    <property type="evidence" value="ECO:0007669"/>
    <property type="project" value="Ensembl"/>
</dbReference>
<keyword evidence="26" id="KW-1185">Reference proteome</keyword>
<evidence type="ECO:0000256" key="12">
    <source>
        <dbReference type="ARBA" id="ARBA00022989"/>
    </source>
</evidence>
<evidence type="ECO:0000256" key="19">
    <source>
        <dbReference type="PIRSR" id="PIRSR634016-4"/>
    </source>
</evidence>
<evidence type="ECO:0000256" key="16">
    <source>
        <dbReference type="ARBA" id="ARBA00023180"/>
    </source>
</evidence>
<dbReference type="Gene3D" id="1.10.390.10">
    <property type="entry name" value="Neutral Protease Domain 2"/>
    <property type="match status" value="1"/>
</dbReference>
<dbReference type="InterPro" id="IPR001930">
    <property type="entry name" value="Peptidase_M1"/>
</dbReference>
<dbReference type="InterPro" id="IPR042097">
    <property type="entry name" value="Aminopeptidase_N-like_N_sf"/>
</dbReference>
<proteinExistence type="inferred from homology"/>
<keyword evidence="16" id="KW-0325">Glycoprotein</keyword>
<comment type="subunit">
    <text evidence="17">Homodimer. Interacts with SLC6A19.</text>
</comment>
<dbReference type="PANTHER" id="PTHR11533:SF172">
    <property type="entry name" value="AMINOPEPTIDASE N"/>
    <property type="match status" value="1"/>
</dbReference>
<dbReference type="GO" id="GO:0042277">
    <property type="term" value="F:peptide binding"/>
    <property type="evidence" value="ECO:0007669"/>
    <property type="project" value="TreeGrafter"/>
</dbReference>
<dbReference type="InterPro" id="IPR014782">
    <property type="entry name" value="Peptidase_M1_dom"/>
</dbReference>
<keyword evidence="6 20" id="KW-0645">Protease</keyword>
<gene>
    <name evidence="25" type="primary">ANPEP</name>
</gene>
<dbReference type="InterPro" id="IPR045357">
    <property type="entry name" value="Aminopeptidase_N-like_N"/>
</dbReference>
<evidence type="ECO:0000313" key="25">
    <source>
        <dbReference type="Ensembl" id="ENSPTIP00000006621.1"/>
    </source>
</evidence>
<comment type="subcellular location">
    <subcellularLocation>
        <location evidence="2">Cell membrane</location>
        <topology evidence="2">Single-pass type II membrane protein</topology>
    </subcellularLocation>
</comment>
<dbReference type="AlphaFoldDB" id="A0A8C9JDJ0"/>
<dbReference type="Gene3D" id="2.60.40.1730">
    <property type="entry name" value="tricorn interacting facor f3 domain"/>
    <property type="match status" value="1"/>
</dbReference>
<dbReference type="FunFam" id="1.25.50.20:FF:000012">
    <property type="entry name" value="Aminopeptidase N"/>
    <property type="match status" value="1"/>
</dbReference>
<dbReference type="Proteomes" id="UP000675900">
    <property type="component" value="Unassembled WGS sequence"/>
</dbReference>
<dbReference type="GO" id="GO:0016285">
    <property type="term" value="F:alanyl aminopeptidase activity"/>
    <property type="evidence" value="ECO:0007669"/>
    <property type="project" value="UniProtKB-EC"/>
</dbReference>
<comment type="cofactor">
    <cofactor evidence="18 20">
        <name>Zn(2+)</name>
        <dbReference type="ChEBI" id="CHEBI:29105"/>
    </cofactor>
    <text evidence="18 20">Binds 1 zinc ion per subunit.</text>
</comment>
<evidence type="ECO:0000256" key="1">
    <source>
        <dbReference type="ARBA" id="ARBA00000098"/>
    </source>
</evidence>
<dbReference type="Ensembl" id="ENSPTIT00000010445.1">
    <property type="protein sequence ID" value="ENSPTIP00000006621.1"/>
    <property type="gene ID" value="ENSPTIG00000008472.1"/>
</dbReference>
<dbReference type="Pfam" id="PF11838">
    <property type="entry name" value="ERAP1_C"/>
    <property type="match status" value="1"/>
</dbReference>
<feature type="site" description="Transition state stabilizer" evidence="19">
    <location>
        <position position="402"/>
    </location>
</feature>
<dbReference type="Pfam" id="PF17900">
    <property type="entry name" value="Peptidase_M1_N"/>
    <property type="match status" value="1"/>
</dbReference>
<evidence type="ECO:0000256" key="14">
    <source>
        <dbReference type="ARBA" id="ARBA00023136"/>
    </source>
</evidence>
<keyword evidence="9 20" id="KW-0378">Hydrolase</keyword>
<comment type="similarity">
    <text evidence="3 20">Belongs to the peptidase M1 family.</text>
</comment>
<keyword evidence="12 20" id="KW-1133">Transmembrane helix</keyword>
<evidence type="ECO:0000313" key="26">
    <source>
        <dbReference type="Proteomes" id="UP000675900"/>
    </source>
</evidence>
<evidence type="ECO:0000256" key="18">
    <source>
        <dbReference type="PIRSR" id="PIRSR634016-3"/>
    </source>
</evidence>
<dbReference type="PRINTS" id="PR00756">
    <property type="entry name" value="ALADIPTASE"/>
</dbReference>
<evidence type="ECO:0000256" key="2">
    <source>
        <dbReference type="ARBA" id="ARBA00004401"/>
    </source>
</evidence>
<dbReference type="InterPro" id="IPR027268">
    <property type="entry name" value="Peptidase_M4/M1_CTD_sf"/>
</dbReference>
<sequence>MAQGFYISKPVGILAILLGVAAVCTIIALSVVYSQEKNRSTESSTAASTAAPPGPTTTVATTLDQSKPWNVYRLPKTLIPDSYNVTLRPYLTPNDKGLYVFTGTSVVRFMCNESTSVVIIHSKRLNYTNHQGHMVSLSGVGGFQPQPVIVRTELVELTEYLVVHLQEPLVAGRQYEMKSEFQGELADDLAGFYRSEYVENGIKKVLATTHMQATEARKSFPCFDEPAMKATFNITIIHPNNLVALSNMLPRGPSVPFDGDRTWKVTEFETTPIMSTYLLAYIVSEFSYVETRAPSGVLIRIWARPSAINQGHGDYALKWFGNLVTLEWWNDLWLNEGFASYVEYLGADFAEPTWNLKDLMVLNDVYHVMAVDALASSHPLSTPASEINTPAQISEVFDSISYSWGAPALPSLRPVFPQSYLHTYKYGNTIYLNLWEHLQQVNKQPTIKLPDTVSAIMDRWILQMGFPVITVDTQTGTISQQHFLLDPQSVVTRPSQFNYLWIVPISSVRSGRPQEHYWLPGVEKDRKGTEGQRWRLVPLRAEFGLAAIPVINRAQVIHDAFNLASAQKVPVTLALNNTLFLIQETEYMPWQAALSSLSYFKLMFDRSEVYGPMKSYLKKQVTPLFDHFERLTKNWTDHPQTLMDQYSEINAVSTACSYGVPKCEKLAVTLFAEWKKNPQNNPIHPNLRSTVYCNAIAQGGEEEWNFVWEQFLKAELVNEADKLRGALACSNQVWILNRFLSYTLDPNLIRKQDVTSTLSSISSNVVGQTLAWDFVQSNWKKLFQDYGTGSFSFSNLIQAVTRRFSTEFELQQLEQFKKNNMDTGFGSATRALEQALEKTKANIKWVKENKDVVLRWFTENS</sequence>
<evidence type="ECO:0000259" key="23">
    <source>
        <dbReference type="Pfam" id="PF11838"/>
    </source>
</evidence>
<feature type="domain" description="Peptidase M1 membrane alanine aminopeptidase" evidence="22">
    <location>
        <begin position="316"/>
        <end position="460"/>
    </location>
</feature>
<dbReference type="CDD" id="cd09601">
    <property type="entry name" value="M1_APN-Q_like"/>
    <property type="match status" value="1"/>
</dbReference>
<evidence type="ECO:0000256" key="20">
    <source>
        <dbReference type="RuleBase" id="RU364040"/>
    </source>
</evidence>
<reference evidence="25" key="2">
    <citation type="submission" date="2025-09" db="UniProtKB">
        <authorList>
            <consortium name="Ensembl"/>
        </authorList>
    </citation>
    <scope>IDENTIFICATION</scope>
</reference>
<dbReference type="Pfam" id="PF01433">
    <property type="entry name" value="Peptidase_M1"/>
    <property type="match status" value="1"/>
</dbReference>
<dbReference type="GO" id="GO:0070006">
    <property type="term" value="F:metalloaminopeptidase activity"/>
    <property type="evidence" value="ECO:0007669"/>
    <property type="project" value="TreeGrafter"/>
</dbReference>
<evidence type="ECO:0000256" key="17">
    <source>
        <dbReference type="ARBA" id="ARBA00047171"/>
    </source>
</evidence>
<dbReference type="InterPro" id="IPR024571">
    <property type="entry name" value="ERAP1-like_C_dom"/>
</dbReference>
<evidence type="ECO:0000256" key="4">
    <source>
        <dbReference type="ARBA" id="ARBA00022438"/>
    </source>
</evidence>
<organism evidence="25 26">
    <name type="scientific">Panthera tigris altaica</name>
    <name type="common">Siberian tiger</name>
    <dbReference type="NCBI Taxonomy" id="74533"/>
    <lineage>
        <taxon>Eukaryota</taxon>
        <taxon>Metazoa</taxon>
        <taxon>Chordata</taxon>
        <taxon>Craniata</taxon>
        <taxon>Vertebrata</taxon>
        <taxon>Euteleostomi</taxon>
        <taxon>Mammalia</taxon>
        <taxon>Eutheria</taxon>
        <taxon>Laurasiatheria</taxon>
        <taxon>Carnivora</taxon>
        <taxon>Feliformia</taxon>
        <taxon>Felidae</taxon>
        <taxon>Pantherinae</taxon>
        <taxon>Panthera</taxon>
    </lineage>
</organism>
<keyword evidence="7 20" id="KW-0812">Transmembrane</keyword>
<keyword evidence="14 20" id="KW-0472">Membrane</keyword>
<evidence type="ECO:0000259" key="22">
    <source>
        <dbReference type="Pfam" id="PF01433"/>
    </source>
</evidence>
<dbReference type="InterPro" id="IPR034016">
    <property type="entry name" value="M1_APN-typ"/>
</dbReference>
<evidence type="ECO:0000256" key="8">
    <source>
        <dbReference type="ARBA" id="ARBA00022723"/>
    </source>
</evidence>
<keyword evidence="15" id="KW-1015">Disulfide bond</keyword>
<keyword evidence="11" id="KW-0735">Signal-anchor</keyword>
<dbReference type="Gene3D" id="1.25.50.20">
    <property type="match status" value="1"/>
</dbReference>
<evidence type="ECO:0000256" key="13">
    <source>
        <dbReference type="ARBA" id="ARBA00023049"/>
    </source>
</evidence>
<dbReference type="SUPFAM" id="SSF55486">
    <property type="entry name" value="Metalloproteases ('zincins'), catalytic domain"/>
    <property type="match status" value="1"/>
</dbReference>
<dbReference type="SUPFAM" id="SSF63737">
    <property type="entry name" value="Leukotriene A4 hydrolase N-terminal domain"/>
    <property type="match status" value="1"/>
</dbReference>
<keyword evidence="13 20" id="KW-0482">Metalloprotease</keyword>
<protein>
    <recommendedName>
        <fullName evidence="20">Aminopeptidase</fullName>
        <ecNumber evidence="20">3.4.11.-</ecNumber>
    </recommendedName>
</protein>
<evidence type="ECO:0000256" key="15">
    <source>
        <dbReference type="ARBA" id="ARBA00023157"/>
    </source>
</evidence>
<evidence type="ECO:0000256" key="5">
    <source>
        <dbReference type="ARBA" id="ARBA00022475"/>
    </source>
</evidence>
<keyword evidence="8 18" id="KW-0479">Metal-binding</keyword>
<feature type="binding site" evidence="18">
    <location>
        <position position="336"/>
    </location>
    <ligand>
        <name>Zn(2+)</name>
        <dbReference type="ChEBI" id="CHEBI:29105"/>
        <note>catalytic</note>
    </ligand>
</feature>
<evidence type="ECO:0000256" key="9">
    <source>
        <dbReference type="ARBA" id="ARBA00022801"/>
    </source>
</evidence>
<evidence type="ECO:0000256" key="3">
    <source>
        <dbReference type="ARBA" id="ARBA00010136"/>
    </source>
</evidence>
<comment type="catalytic activity">
    <reaction evidence="1">
        <text>Release of an N-terminal amino acid, Xaa-|-Yaa- from a peptide, amide or arylamide. Xaa is preferably Ala, but may be most amino acids including Pro (slow action). When a terminal hydrophobic residue is followed by a prolyl residue, the two may be released as an intact Xaa-Pro dipeptide.</text>
        <dbReference type="EC" id="3.4.11.2"/>
    </reaction>
</comment>
<evidence type="ECO:0000256" key="11">
    <source>
        <dbReference type="ARBA" id="ARBA00022968"/>
    </source>
</evidence>
<evidence type="ECO:0000256" key="21">
    <source>
        <dbReference type="SAM" id="MobiDB-lite"/>
    </source>
</evidence>
<evidence type="ECO:0000256" key="6">
    <source>
        <dbReference type="ARBA" id="ARBA00022670"/>
    </source>
</evidence>
<dbReference type="PANTHER" id="PTHR11533">
    <property type="entry name" value="PROTEASE M1 ZINC METALLOPROTEASE"/>
    <property type="match status" value="1"/>
</dbReference>
<name>A0A8C9JDJ0_PANTA</name>
<dbReference type="FunFam" id="2.60.40.1730:FF:000012">
    <property type="entry name" value="Aminopeptidase N"/>
    <property type="match status" value="1"/>
</dbReference>
<dbReference type="EC" id="3.4.11.-" evidence="20"/>
<evidence type="ECO:0000256" key="7">
    <source>
        <dbReference type="ARBA" id="ARBA00022692"/>
    </source>
</evidence>
<evidence type="ECO:0000256" key="10">
    <source>
        <dbReference type="ARBA" id="ARBA00022833"/>
    </source>
</evidence>
<dbReference type="InterPro" id="IPR050344">
    <property type="entry name" value="Peptidase_M1_aminopeptidases"/>
</dbReference>